<proteinExistence type="predicted"/>
<accession>A0A4Z2G3C7</accession>
<evidence type="ECO:0000256" key="1">
    <source>
        <dbReference type="SAM" id="MobiDB-lite"/>
    </source>
</evidence>
<comment type="caution">
    <text evidence="2">The sequence shown here is derived from an EMBL/GenBank/DDBJ whole genome shotgun (WGS) entry which is preliminary data.</text>
</comment>
<organism evidence="2 3">
    <name type="scientific">Liparis tanakae</name>
    <name type="common">Tanaka's snailfish</name>
    <dbReference type="NCBI Taxonomy" id="230148"/>
    <lineage>
        <taxon>Eukaryota</taxon>
        <taxon>Metazoa</taxon>
        <taxon>Chordata</taxon>
        <taxon>Craniata</taxon>
        <taxon>Vertebrata</taxon>
        <taxon>Euteleostomi</taxon>
        <taxon>Actinopterygii</taxon>
        <taxon>Neopterygii</taxon>
        <taxon>Teleostei</taxon>
        <taxon>Neoteleostei</taxon>
        <taxon>Acanthomorphata</taxon>
        <taxon>Eupercaria</taxon>
        <taxon>Perciformes</taxon>
        <taxon>Cottioidei</taxon>
        <taxon>Cottales</taxon>
        <taxon>Liparidae</taxon>
        <taxon>Liparis</taxon>
    </lineage>
</organism>
<protein>
    <submittedName>
        <fullName evidence="2">Uncharacterized protein</fullName>
    </submittedName>
</protein>
<reference evidence="2 3" key="1">
    <citation type="submission" date="2019-03" db="EMBL/GenBank/DDBJ databases">
        <title>First draft genome of Liparis tanakae, snailfish: a comprehensive survey of snailfish specific genes.</title>
        <authorList>
            <person name="Kim W."/>
            <person name="Song I."/>
            <person name="Jeong J.-H."/>
            <person name="Kim D."/>
            <person name="Kim S."/>
            <person name="Ryu S."/>
            <person name="Song J.Y."/>
            <person name="Lee S.K."/>
        </authorList>
    </citation>
    <scope>NUCLEOTIDE SEQUENCE [LARGE SCALE GENOMIC DNA]</scope>
    <source>
        <tissue evidence="2">Muscle</tissue>
    </source>
</reference>
<dbReference type="AlphaFoldDB" id="A0A4Z2G3C7"/>
<evidence type="ECO:0000313" key="2">
    <source>
        <dbReference type="EMBL" id="TNN48019.1"/>
    </source>
</evidence>
<sequence length="80" mass="8837">MKLNPEAVRRTSGCCGEDMHVKLNRNIHVDEAQLQLGEARLDEAQLQLDEAQLQLAEHSSNGFPVEPRRHGSRSGAPPPV</sequence>
<dbReference type="EMBL" id="SRLO01000715">
    <property type="protein sequence ID" value="TNN48019.1"/>
    <property type="molecule type" value="Genomic_DNA"/>
</dbReference>
<name>A0A4Z2G3C7_9TELE</name>
<keyword evidence="3" id="KW-1185">Reference proteome</keyword>
<gene>
    <name evidence="2" type="ORF">EYF80_041791</name>
</gene>
<evidence type="ECO:0000313" key="3">
    <source>
        <dbReference type="Proteomes" id="UP000314294"/>
    </source>
</evidence>
<dbReference type="Proteomes" id="UP000314294">
    <property type="component" value="Unassembled WGS sequence"/>
</dbReference>
<feature type="region of interest" description="Disordered" evidence="1">
    <location>
        <begin position="57"/>
        <end position="80"/>
    </location>
</feature>